<proteinExistence type="predicted"/>
<dbReference type="Proteomes" id="UP000704712">
    <property type="component" value="Unassembled WGS sequence"/>
</dbReference>
<organism evidence="1 2">
    <name type="scientific">Phytophthora infestans</name>
    <name type="common">Potato late blight agent</name>
    <name type="synonym">Botrytis infestans</name>
    <dbReference type="NCBI Taxonomy" id="4787"/>
    <lineage>
        <taxon>Eukaryota</taxon>
        <taxon>Sar</taxon>
        <taxon>Stramenopiles</taxon>
        <taxon>Oomycota</taxon>
        <taxon>Peronosporomycetes</taxon>
        <taxon>Peronosporales</taxon>
        <taxon>Peronosporaceae</taxon>
        <taxon>Phytophthora</taxon>
    </lineage>
</organism>
<protein>
    <submittedName>
        <fullName evidence="1">Ankyrin repeats domain-containing protein</fullName>
    </submittedName>
</protein>
<gene>
    <name evidence="1" type="ORF">GN958_ATG01753</name>
</gene>
<dbReference type="AlphaFoldDB" id="A0A8S9VCQ7"/>
<accession>A0A8S9VCQ7</accession>
<dbReference type="InterPro" id="IPR052050">
    <property type="entry name" value="SecEffector_AnkRepeat"/>
</dbReference>
<dbReference type="Gene3D" id="1.25.40.20">
    <property type="entry name" value="Ankyrin repeat-containing domain"/>
    <property type="match status" value="2"/>
</dbReference>
<sequence length="670" mass="73563">MLGCGKTYRVHFKVPGVELGARTVPSPNTMGFSNRQYSTVIVHLKSACTGTAMATFSPAATLVLTNRSLFRLIMSFIDGVPGHILALVTDFQRDNRGVPWSATGALPRAAIQRGDIETLRHFRRLSTIKTFQSRPELAFDAAIRCAIQFGQLEIAQYLADTGMLLGDSSAEHLTSRTVGSTLMGWAVRYSEALKSERKLEIVEWVVSIYSRSALRDVKAEDLSRAGVPVLRFLSERSLATSGFEDPRLVDLVATMGKMETLRFLLEREEAGRQGQRCTSDALDGAAANGHSEIVQYLHEQRTEGCTVAAMDGAARNGFMGVVQLLHTQRTEGCTVAALDGAARNGHLDMVKFLHNNRSEGCSTGAMDGAAAGGFLEIVRFLHDHRSEGCTTNAMNGAARSGHLDVVEFLHGNRSEGCTTDAMDGAALLGRLAVIRFLHGNRREGCTTRAVDGAAWRGHVEVVKYLVENRSEGCTSKAMDTACQNGYLEIVRFLHESGKATCTTRAMDSAASGGYLEIVRYLQENRVEGCTEDAMTNAAINGFAEAVRFLGEHRHEGPHEYALERAAAQGHVDCVDALIRCSIRGCLFDARRAALEAGHPRVAVLLSAWMNPAVRACSSRYFHVRSGPRWCQRLPHTDRLAAFKPTVNEHKTEKELSTQKPAGWWWWFQWL</sequence>
<comment type="caution">
    <text evidence="1">The sequence shown here is derived from an EMBL/GenBank/DDBJ whole genome shotgun (WGS) entry which is preliminary data.</text>
</comment>
<evidence type="ECO:0000313" key="1">
    <source>
        <dbReference type="EMBL" id="KAF4148989.1"/>
    </source>
</evidence>
<dbReference type="PANTHER" id="PTHR46586:SF3">
    <property type="entry name" value="ANKYRIN REPEAT-CONTAINING PROTEIN"/>
    <property type="match status" value="1"/>
</dbReference>
<name>A0A8S9VCQ7_PHYIN</name>
<dbReference type="Pfam" id="PF12796">
    <property type="entry name" value="Ank_2"/>
    <property type="match status" value="2"/>
</dbReference>
<dbReference type="PANTHER" id="PTHR46586">
    <property type="entry name" value="ANKYRIN REPEAT-CONTAINING PROTEIN"/>
    <property type="match status" value="1"/>
</dbReference>
<dbReference type="SUPFAM" id="SSF48403">
    <property type="entry name" value="Ankyrin repeat"/>
    <property type="match status" value="1"/>
</dbReference>
<dbReference type="InterPro" id="IPR002110">
    <property type="entry name" value="Ankyrin_rpt"/>
</dbReference>
<reference evidence="1" key="1">
    <citation type="submission" date="2020-03" db="EMBL/GenBank/DDBJ databases">
        <title>Hybrid Assembly of Korean Phytophthora infestans isolates.</title>
        <authorList>
            <person name="Prokchorchik M."/>
            <person name="Lee Y."/>
            <person name="Seo J."/>
            <person name="Cho J.-H."/>
            <person name="Park Y.-E."/>
            <person name="Jang D.-C."/>
            <person name="Im J.-S."/>
            <person name="Choi J.-G."/>
            <person name="Park H.-J."/>
            <person name="Lee G.-B."/>
            <person name="Lee Y.-G."/>
            <person name="Hong S.-Y."/>
            <person name="Cho K."/>
            <person name="Sohn K.H."/>
        </authorList>
    </citation>
    <scope>NUCLEOTIDE SEQUENCE</scope>
    <source>
        <strain evidence="1">KR_2_A2</strain>
    </source>
</reference>
<dbReference type="EMBL" id="JAACNO010000205">
    <property type="protein sequence ID" value="KAF4148989.1"/>
    <property type="molecule type" value="Genomic_DNA"/>
</dbReference>
<dbReference type="InterPro" id="IPR036770">
    <property type="entry name" value="Ankyrin_rpt-contain_sf"/>
</dbReference>
<evidence type="ECO:0000313" key="2">
    <source>
        <dbReference type="Proteomes" id="UP000704712"/>
    </source>
</evidence>